<dbReference type="RefSeq" id="WP_192509063.1">
    <property type="nucleotide sequence ID" value="NZ_AQGV01000014.1"/>
</dbReference>
<dbReference type="InterPro" id="IPR001375">
    <property type="entry name" value="Peptidase_S9_cat"/>
</dbReference>
<organism evidence="4 5">
    <name type="scientific">Pseudoalteromonas aurantia 208</name>
    <dbReference type="NCBI Taxonomy" id="1314867"/>
    <lineage>
        <taxon>Bacteria</taxon>
        <taxon>Pseudomonadati</taxon>
        <taxon>Pseudomonadota</taxon>
        <taxon>Gammaproteobacteria</taxon>
        <taxon>Alteromonadales</taxon>
        <taxon>Pseudoalteromonadaceae</taxon>
        <taxon>Pseudoalteromonas</taxon>
    </lineage>
</organism>
<dbReference type="InterPro" id="IPR015943">
    <property type="entry name" value="WD40/YVTN_repeat-like_dom_sf"/>
</dbReference>
<evidence type="ECO:0000313" key="5">
    <source>
        <dbReference type="Proteomes" id="UP000615755"/>
    </source>
</evidence>
<accession>A0ABR9EHI7</accession>
<evidence type="ECO:0000256" key="2">
    <source>
        <dbReference type="SAM" id="SignalP"/>
    </source>
</evidence>
<sequence>MKILFKVCCLILILSSAKWTHAGEIISVADFSKDFAYRQVQISPNGKYLSFISKVEGKNNLYILDLTNNKIVSGISFNGNGQVGAYVWASSERLVAEKQYLKGWSARPEYRGELFAMNWDGTRQRYVVGYQGKMQTGSAIRKATPLEGTSYVLDSLPNDDDHILIVTYPWRMIKEPRTVVYKVNIHNGHRKSVAGSPSKMGRYITDHQGNVRIVVSTENYINQSIHIRDKRGDKWRALPLENTSLQDVTPWSFDKSGKHALIGASESGGPKGIYKLDLTTGVTTKVFQDDEVSPSTVWTDSISKEVIAIELESGYPSYAFTDSNSQGSRTLKSLLATFPNSQVHLISSSKDGKRSIAYVWSDQNPGQYYLYDGDKKKLSFLFSERGWLPADKMSETKPIKFTARDGVEIRGYLTLPKGKEAKNLPLVVMPHGGPHGPRDYWRFDVESQLLASRGMAVLKVNFRGSGGYGRNFEAAGYRKWGSDIQHDIIDGTKYVIKQGYVDANNMCIMGSSFGGYSAVQSAIIEPDLFKCAIGVVGVYDLPLMFKEGDIAEHETGRSYLAQVLGDDQQQLKDFSPSYNIEKLKAPVLIVHGGEDKRAPIEQAESLIEALKKAKHSYQYMLLESEGHGFYKAKHRAQYYERILAFLDAHLKL</sequence>
<evidence type="ECO:0000313" key="4">
    <source>
        <dbReference type="EMBL" id="MBE0369874.1"/>
    </source>
</evidence>
<gene>
    <name evidence="4" type="ORF">PAUR_a4463</name>
</gene>
<dbReference type="SUPFAM" id="SSF82171">
    <property type="entry name" value="DPP6 N-terminal domain-like"/>
    <property type="match status" value="1"/>
</dbReference>
<dbReference type="InterPro" id="IPR002470">
    <property type="entry name" value="Peptidase_S9A"/>
</dbReference>
<keyword evidence="2" id="KW-0732">Signal</keyword>
<dbReference type="Gene3D" id="3.40.50.1820">
    <property type="entry name" value="alpha/beta hydrolase"/>
    <property type="match status" value="1"/>
</dbReference>
<dbReference type="PANTHER" id="PTHR42776">
    <property type="entry name" value="SERINE PEPTIDASE S9 FAMILY MEMBER"/>
    <property type="match status" value="1"/>
</dbReference>
<dbReference type="EMBL" id="AQGV01000014">
    <property type="protein sequence ID" value="MBE0369874.1"/>
    <property type="molecule type" value="Genomic_DNA"/>
</dbReference>
<evidence type="ECO:0000259" key="3">
    <source>
        <dbReference type="Pfam" id="PF00326"/>
    </source>
</evidence>
<keyword evidence="1" id="KW-0378">Hydrolase</keyword>
<dbReference type="InterPro" id="IPR029058">
    <property type="entry name" value="AB_hydrolase_fold"/>
</dbReference>
<proteinExistence type="predicted"/>
<dbReference type="SUPFAM" id="SSF53474">
    <property type="entry name" value="alpha/beta-Hydrolases"/>
    <property type="match status" value="1"/>
</dbReference>
<protein>
    <recommendedName>
        <fullName evidence="3">Peptidase S9 prolyl oligopeptidase catalytic domain-containing protein</fullName>
    </recommendedName>
</protein>
<feature type="domain" description="Peptidase S9 prolyl oligopeptidase catalytic" evidence="3">
    <location>
        <begin position="441"/>
        <end position="651"/>
    </location>
</feature>
<dbReference type="Gene3D" id="2.130.10.10">
    <property type="entry name" value="YVTN repeat-like/Quinoprotein amine dehydrogenase"/>
    <property type="match status" value="1"/>
</dbReference>
<evidence type="ECO:0000256" key="1">
    <source>
        <dbReference type="ARBA" id="ARBA00022801"/>
    </source>
</evidence>
<comment type="caution">
    <text evidence="4">The sequence shown here is derived from an EMBL/GenBank/DDBJ whole genome shotgun (WGS) entry which is preliminary data.</text>
</comment>
<feature type="signal peptide" evidence="2">
    <location>
        <begin position="1"/>
        <end position="22"/>
    </location>
</feature>
<reference evidence="4 5" key="1">
    <citation type="submission" date="2015-03" db="EMBL/GenBank/DDBJ databases">
        <title>Genome sequence of Pseudoalteromonas aurantia.</title>
        <authorList>
            <person name="Xie B.-B."/>
            <person name="Rong J.-C."/>
            <person name="Qin Q.-L."/>
            <person name="Zhang Y.-Z."/>
        </authorList>
    </citation>
    <scope>NUCLEOTIDE SEQUENCE [LARGE SCALE GENOMIC DNA]</scope>
    <source>
        <strain evidence="4 5">208</strain>
    </source>
</reference>
<dbReference type="PRINTS" id="PR00862">
    <property type="entry name" value="PROLIGOPTASE"/>
</dbReference>
<dbReference type="Proteomes" id="UP000615755">
    <property type="component" value="Unassembled WGS sequence"/>
</dbReference>
<dbReference type="PANTHER" id="PTHR42776:SF27">
    <property type="entry name" value="DIPEPTIDYL PEPTIDASE FAMILY MEMBER 6"/>
    <property type="match status" value="1"/>
</dbReference>
<keyword evidence="5" id="KW-1185">Reference proteome</keyword>
<feature type="chain" id="PRO_5045796010" description="Peptidase S9 prolyl oligopeptidase catalytic domain-containing protein" evidence="2">
    <location>
        <begin position="23"/>
        <end position="652"/>
    </location>
</feature>
<dbReference type="Pfam" id="PF00326">
    <property type="entry name" value="Peptidase_S9"/>
    <property type="match status" value="1"/>
</dbReference>
<name>A0ABR9EHI7_9GAMM</name>